<protein>
    <recommendedName>
        <fullName evidence="2">Beta-lactamase-related domain-containing protein</fullName>
    </recommendedName>
</protein>
<dbReference type="InterPro" id="IPR012338">
    <property type="entry name" value="Beta-lactam/transpept-like"/>
</dbReference>
<dbReference type="PANTHER" id="PTHR43283">
    <property type="entry name" value="BETA-LACTAMASE-RELATED"/>
    <property type="match status" value="1"/>
</dbReference>
<name>A0A219B751_9SPHN</name>
<feature type="signal peptide" evidence="1">
    <location>
        <begin position="1"/>
        <end position="23"/>
    </location>
</feature>
<organism evidence="3 4">
    <name type="scientific">Pacificimonas flava</name>
    <dbReference type="NCBI Taxonomy" id="1234595"/>
    <lineage>
        <taxon>Bacteria</taxon>
        <taxon>Pseudomonadati</taxon>
        <taxon>Pseudomonadota</taxon>
        <taxon>Alphaproteobacteria</taxon>
        <taxon>Sphingomonadales</taxon>
        <taxon>Sphingosinicellaceae</taxon>
        <taxon>Pacificimonas</taxon>
    </lineage>
</organism>
<dbReference type="EMBL" id="NFZT01000001">
    <property type="protein sequence ID" value="OWV33608.1"/>
    <property type="molecule type" value="Genomic_DNA"/>
</dbReference>
<dbReference type="Proteomes" id="UP000198462">
    <property type="component" value="Unassembled WGS sequence"/>
</dbReference>
<dbReference type="RefSeq" id="WP_088712381.1">
    <property type="nucleotide sequence ID" value="NZ_NFZT01000001.1"/>
</dbReference>
<dbReference type="SUPFAM" id="SSF56601">
    <property type="entry name" value="beta-lactamase/transpeptidase-like"/>
    <property type="match status" value="1"/>
</dbReference>
<dbReference type="OrthoDB" id="5377981at2"/>
<gene>
    <name evidence="3" type="ORF">B5C34_09130</name>
</gene>
<feature type="domain" description="Beta-lactamase-related" evidence="2">
    <location>
        <begin position="31"/>
        <end position="338"/>
    </location>
</feature>
<comment type="caution">
    <text evidence="3">The sequence shown here is derived from an EMBL/GenBank/DDBJ whole genome shotgun (WGS) entry which is preliminary data.</text>
</comment>
<evidence type="ECO:0000256" key="1">
    <source>
        <dbReference type="SAM" id="SignalP"/>
    </source>
</evidence>
<evidence type="ECO:0000313" key="4">
    <source>
        <dbReference type="Proteomes" id="UP000198462"/>
    </source>
</evidence>
<dbReference type="InterPro" id="IPR050789">
    <property type="entry name" value="Diverse_Enzym_Activities"/>
</dbReference>
<sequence length="363" mass="39963">MTAPLRGLCALVATCLAAAPAFAAEEADWLDEHVPALLERFDVPSAGIALIEDGEISLVRHYGEQEWGVPANEETLYNVASLSKPVSAETVLRLIAAGDAALDMPLAESYVDADVADDPRIAALTPELVMRHRTGFPNWRYETEGTLRFLRDPDTETGYSGEGYEWMAKAVAAHSGRDFEQAARELVFGPANMPLSSFTKTGKFFGRIAYPYKAGESVYNVVRTEMSASDDLRTTAREYARFMIDVWEGDRVPAALRREQTAIEHYRSEKSACPEAEAERADFCPAQQGWGLGWFVYDYGDRTIVEHSGGDVGERTLAFYDLTNKRGVVVLTNGANGTEILTRVAGRLYGDDRFAAFLMAPFG</sequence>
<reference evidence="4" key="1">
    <citation type="submission" date="2017-05" db="EMBL/GenBank/DDBJ databases">
        <authorList>
            <person name="Lin X."/>
        </authorList>
    </citation>
    <scope>NUCLEOTIDE SEQUENCE [LARGE SCALE GENOMIC DNA]</scope>
    <source>
        <strain evidence="4">JLT2012</strain>
    </source>
</reference>
<proteinExistence type="predicted"/>
<evidence type="ECO:0000259" key="2">
    <source>
        <dbReference type="Pfam" id="PF00144"/>
    </source>
</evidence>
<keyword evidence="4" id="KW-1185">Reference proteome</keyword>
<evidence type="ECO:0000313" key="3">
    <source>
        <dbReference type="EMBL" id="OWV33608.1"/>
    </source>
</evidence>
<keyword evidence="1" id="KW-0732">Signal</keyword>
<dbReference type="InterPro" id="IPR001466">
    <property type="entry name" value="Beta-lactam-related"/>
</dbReference>
<dbReference type="Gene3D" id="3.40.710.10">
    <property type="entry name" value="DD-peptidase/beta-lactamase superfamily"/>
    <property type="match status" value="1"/>
</dbReference>
<feature type="chain" id="PRO_5012939765" description="Beta-lactamase-related domain-containing protein" evidence="1">
    <location>
        <begin position="24"/>
        <end position="363"/>
    </location>
</feature>
<dbReference type="PANTHER" id="PTHR43283:SF18">
    <property type="match status" value="1"/>
</dbReference>
<accession>A0A219B751</accession>
<dbReference type="Pfam" id="PF00144">
    <property type="entry name" value="Beta-lactamase"/>
    <property type="match status" value="1"/>
</dbReference>
<dbReference type="AlphaFoldDB" id="A0A219B751"/>